<dbReference type="EC" id="2.3.1.51" evidence="5"/>
<evidence type="ECO:0000256" key="22">
    <source>
        <dbReference type="ARBA" id="ARBA00048632"/>
    </source>
</evidence>
<evidence type="ECO:0000256" key="23">
    <source>
        <dbReference type="ARBA" id="ARBA00048770"/>
    </source>
</evidence>
<evidence type="ECO:0000256" key="4">
    <source>
        <dbReference type="ARBA" id="ARBA00004502"/>
    </source>
</evidence>
<dbReference type="PRINTS" id="PR00111">
    <property type="entry name" value="ABHYDROLASE"/>
</dbReference>
<dbReference type="GO" id="GO:0052689">
    <property type="term" value="F:carboxylic ester hydrolase activity"/>
    <property type="evidence" value="ECO:0007669"/>
    <property type="project" value="TreeGrafter"/>
</dbReference>
<evidence type="ECO:0000256" key="3">
    <source>
        <dbReference type="ARBA" id="ARBA00004496"/>
    </source>
</evidence>
<dbReference type="GO" id="GO:0055088">
    <property type="term" value="P:lipid homeostasis"/>
    <property type="evidence" value="ECO:0007669"/>
    <property type="project" value="TreeGrafter"/>
</dbReference>
<evidence type="ECO:0000256" key="15">
    <source>
        <dbReference type="ARBA" id="ARBA00038097"/>
    </source>
</evidence>
<evidence type="ECO:0000256" key="11">
    <source>
        <dbReference type="ARBA" id="ARBA00022832"/>
    </source>
</evidence>
<organism evidence="27 28">
    <name type="scientific">Temnothorax longispinosus</name>
    <dbReference type="NCBI Taxonomy" id="300112"/>
    <lineage>
        <taxon>Eukaryota</taxon>
        <taxon>Metazoa</taxon>
        <taxon>Ecdysozoa</taxon>
        <taxon>Arthropoda</taxon>
        <taxon>Hexapoda</taxon>
        <taxon>Insecta</taxon>
        <taxon>Pterygota</taxon>
        <taxon>Neoptera</taxon>
        <taxon>Endopterygota</taxon>
        <taxon>Hymenoptera</taxon>
        <taxon>Apocrita</taxon>
        <taxon>Aculeata</taxon>
        <taxon>Formicoidea</taxon>
        <taxon>Formicidae</taxon>
        <taxon>Myrmicinae</taxon>
        <taxon>Temnothorax</taxon>
    </lineage>
</organism>
<feature type="compositionally biased region" description="Basic and acidic residues" evidence="25">
    <location>
        <begin position="405"/>
        <end position="414"/>
    </location>
</feature>
<keyword evidence="6" id="KW-0963">Cytoplasm</keyword>
<reference evidence="27 28" key="1">
    <citation type="journal article" date="2019" name="Philos. Trans. R. Soc. Lond., B, Biol. Sci.">
        <title>Ant behaviour and brain gene expression of defending hosts depend on the ecological success of the intruding social parasite.</title>
        <authorList>
            <person name="Kaur R."/>
            <person name="Stoldt M."/>
            <person name="Jongepier E."/>
            <person name="Feldmeyer B."/>
            <person name="Menzel F."/>
            <person name="Bornberg-Bauer E."/>
            <person name="Foitzik S."/>
        </authorList>
    </citation>
    <scope>NUCLEOTIDE SEQUENCE [LARGE SCALE GENOMIC DNA]</scope>
    <source>
        <tissue evidence="27">Whole body</tissue>
    </source>
</reference>
<dbReference type="InterPro" id="IPR000073">
    <property type="entry name" value="AB_hydrolase_1"/>
</dbReference>
<evidence type="ECO:0000256" key="9">
    <source>
        <dbReference type="ARBA" id="ARBA00022679"/>
    </source>
</evidence>
<proteinExistence type="inferred from homology"/>
<keyword evidence="10" id="KW-0221">Differentiation</keyword>
<dbReference type="GO" id="GO:0030154">
    <property type="term" value="P:cell differentiation"/>
    <property type="evidence" value="ECO:0007669"/>
    <property type="project" value="UniProtKB-KW"/>
</dbReference>
<gene>
    <name evidence="27" type="ORF">DBV15_02281</name>
</gene>
<keyword evidence="9" id="KW-0808">Transferase</keyword>
<keyword evidence="7" id="KW-0444">Lipid biosynthesis</keyword>
<dbReference type="AlphaFoldDB" id="A0A4S2L4C5"/>
<evidence type="ECO:0000256" key="1">
    <source>
        <dbReference type="ARBA" id="ARBA00000300"/>
    </source>
</evidence>
<dbReference type="STRING" id="300112.A0A4S2L4C5"/>
<evidence type="ECO:0000256" key="18">
    <source>
        <dbReference type="ARBA" id="ARBA00045357"/>
    </source>
</evidence>
<evidence type="ECO:0000256" key="6">
    <source>
        <dbReference type="ARBA" id="ARBA00022490"/>
    </source>
</evidence>
<accession>A0A4S2L4C5</accession>
<evidence type="ECO:0000256" key="12">
    <source>
        <dbReference type="ARBA" id="ARBA00023098"/>
    </source>
</evidence>
<evidence type="ECO:0000259" key="26">
    <source>
        <dbReference type="Pfam" id="PF00561"/>
    </source>
</evidence>
<comment type="catalytic activity">
    <reaction evidence="22">
        <text>1-(5Z,8Z,11Z,14Z-eicosatetraenoyl)-sn-glycero-3-phosphate + (9Z)-octadecenoyl-CoA = 1-(5Z,8Z,11Z,14Z)-eicosatetraenoyl-2-(9Z)-octadecenoyl-sn-glycero-3-phosphate + CoA</text>
        <dbReference type="Rhea" id="RHEA:37455"/>
        <dbReference type="ChEBI" id="CHEBI:57287"/>
        <dbReference type="ChEBI" id="CHEBI:57387"/>
        <dbReference type="ChEBI" id="CHEBI:74938"/>
        <dbReference type="ChEBI" id="CHEBI:74941"/>
    </reaction>
    <physiologicalReaction direction="left-to-right" evidence="22">
        <dbReference type="Rhea" id="RHEA:37456"/>
    </physiologicalReaction>
</comment>
<evidence type="ECO:0000256" key="19">
    <source>
        <dbReference type="ARBA" id="ARBA00047525"/>
    </source>
</evidence>
<dbReference type="GO" id="GO:0005811">
    <property type="term" value="C:lipid droplet"/>
    <property type="evidence" value="ECO:0007669"/>
    <property type="project" value="UniProtKB-SubCell"/>
</dbReference>
<protein>
    <recommendedName>
        <fullName evidence="16">1-acylglycerol-3-phosphate O-acyltransferase ABHD5</fullName>
        <ecNumber evidence="5">2.3.1.51</ecNumber>
    </recommendedName>
    <alternativeName>
        <fullName evidence="17">Abhydrolase domain-containing protein 5</fullName>
    </alternativeName>
</protein>
<keyword evidence="13" id="KW-0012">Acyltransferase</keyword>
<keyword evidence="28" id="KW-1185">Reference proteome</keyword>
<dbReference type="GO" id="GO:0006631">
    <property type="term" value="P:fatty acid metabolic process"/>
    <property type="evidence" value="ECO:0007669"/>
    <property type="project" value="UniProtKB-KW"/>
</dbReference>
<comment type="function">
    <text evidence="18">Coenzyme A-dependent lysophosphatidic acid acyltransferase that catalyzes the transfer of an acyl group on a lysophosphatidic acid. Functions preferentially with 1-oleoyl-lysophosphatidic acid followed by 1-palmitoyl-lysophosphatidic acid, 1-stearoyl-lysophosphatidic acid and 1-arachidonoyl-lysophosphatidic acid as lipid acceptor. Functions preferentially with arachidonoyl-CoA followed by oleoyl-CoA as acyl group donors. Functions in phosphatidic acid biosynthesis. May regulate the cellular storage of triacylglycerol through activation of the phospholipase PNPLA2. Involved in keratinocyte differentiation. Regulates lipid droplet fusion.</text>
</comment>
<dbReference type="GO" id="GO:0006654">
    <property type="term" value="P:phosphatidic acid biosynthetic process"/>
    <property type="evidence" value="ECO:0007669"/>
    <property type="project" value="TreeGrafter"/>
</dbReference>
<keyword evidence="12" id="KW-0443">Lipid metabolism</keyword>
<evidence type="ECO:0000256" key="20">
    <source>
        <dbReference type="ARBA" id="ARBA00047543"/>
    </source>
</evidence>
<evidence type="ECO:0000256" key="14">
    <source>
        <dbReference type="ARBA" id="ARBA00036296"/>
    </source>
</evidence>
<keyword evidence="27" id="KW-0378">Hydrolase</keyword>
<dbReference type="InterPro" id="IPR029058">
    <property type="entry name" value="AB_hydrolase_fold"/>
</dbReference>
<evidence type="ECO:0000313" key="28">
    <source>
        <dbReference type="Proteomes" id="UP000310200"/>
    </source>
</evidence>
<dbReference type="PANTHER" id="PTHR42886">
    <property type="entry name" value="RE40534P-RELATED"/>
    <property type="match status" value="1"/>
</dbReference>
<dbReference type="GO" id="GO:0003841">
    <property type="term" value="F:1-acylglycerol-3-phosphate O-acyltransferase activity"/>
    <property type="evidence" value="ECO:0007669"/>
    <property type="project" value="UniProtKB-EC"/>
</dbReference>
<keyword evidence="11" id="KW-0276">Fatty acid metabolism</keyword>
<evidence type="ECO:0000256" key="8">
    <source>
        <dbReference type="ARBA" id="ARBA00022677"/>
    </source>
</evidence>
<keyword evidence="8" id="KW-0551">Lipid droplet</keyword>
<dbReference type="EMBL" id="QBLH01000142">
    <property type="protein sequence ID" value="TGZ57511.1"/>
    <property type="molecule type" value="Genomic_DNA"/>
</dbReference>
<comment type="catalytic activity">
    <reaction evidence="19">
        <text>1-hexadecanoyl-sn-glycero-3-phosphate + (9Z)-octadecenoyl-CoA = 1-hexadecanoyl-2-(9Z-octadecenoyl)-sn-glycero-3-phosphate + CoA</text>
        <dbReference type="Rhea" id="RHEA:33187"/>
        <dbReference type="ChEBI" id="CHEBI:57287"/>
        <dbReference type="ChEBI" id="CHEBI:57387"/>
        <dbReference type="ChEBI" id="CHEBI:57518"/>
        <dbReference type="ChEBI" id="CHEBI:64839"/>
    </reaction>
    <physiologicalReaction direction="left-to-right" evidence="19">
        <dbReference type="Rhea" id="RHEA:33188"/>
    </physiologicalReaction>
</comment>
<dbReference type="Gene3D" id="3.40.50.1820">
    <property type="entry name" value="alpha/beta hydrolase"/>
    <property type="match status" value="1"/>
</dbReference>
<evidence type="ECO:0000256" key="17">
    <source>
        <dbReference type="ARBA" id="ARBA00042413"/>
    </source>
</evidence>
<evidence type="ECO:0000256" key="25">
    <source>
        <dbReference type="SAM" id="MobiDB-lite"/>
    </source>
</evidence>
<dbReference type="Proteomes" id="UP000310200">
    <property type="component" value="Unassembled WGS sequence"/>
</dbReference>
<comment type="catalytic activity">
    <reaction evidence="1">
        <text>a 1-acyl-sn-glycero-3-phosphate + an acyl-CoA = a 1,2-diacyl-sn-glycero-3-phosphate + CoA</text>
        <dbReference type="Rhea" id="RHEA:19709"/>
        <dbReference type="ChEBI" id="CHEBI:57287"/>
        <dbReference type="ChEBI" id="CHEBI:57970"/>
        <dbReference type="ChEBI" id="CHEBI:58342"/>
        <dbReference type="ChEBI" id="CHEBI:58608"/>
        <dbReference type="EC" id="2.3.1.51"/>
    </reaction>
    <physiologicalReaction direction="left-to-right" evidence="1">
        <dbReference type="Rhea" id="RHEA:19710"/>
    </physiologicalReaction>
</comment>
<evidence type="ECO:0000256" key="10">
    <source>
        <dbReference type="ARBA" id="ARBA00022782"/>
    </source>
</evidence>
<dbReference type="GO" id="GO:0005739">
    <property type="term" value="C:mitochondrion"/>
    <property type="evidence" value="ECO:0007669"/>
    <property type="project" value="TreeGrafter"/>
</dbReference>
<feature type="domain" description="AB hydrolase-1" evidence="26">
    <location>
        <begin position="97"/>
        <end position="356"/>
    </location>
</feature>
<evidence type="ECO:0000256" key="16">
    <source>
        <dbReference type="ARBA" id="ARBA00040731"/>
    </source>
</evidence>
<sequence length="426" mass="47454">MKSSRRKAAGFGDGLAGLDHPRLCYARRRRRFCRVSKTNNKININILELGPIKTHIDRNVAGLKTAYRGWFVDIGPVVGPADKIWTISLNEESPKVPIVLLHGLGAGVALWCLNLDALASQRPVYAIDLLGFGRSSRPVFSNEAQKAEEQLVRAVEEWRREMQLENFVLLGHSMGGFLAASYAMQYPERVKHLILADPWGFPEKPPDAVAKTTNIPFWVKAIAFAVRPLNPLWAVRVAGPFGQWFIEKTRPDIVKKFTPLLKDDTAIISQYIHQCNVQTPSGESAFHAMMQGFGWAKNPIVKRMDKLNDDIPITLLYGSRSWVDNSAGETIKQYRSSSYVNVQVITGAGHHVYADKSETFNKYVLEACALSDSIPHLTSSNLRSSVKPINDQEIDVIVNSPNEALEDRGSEEKNLNTSGSSTESKI</sequence>
<evidence type="ECO:0000256" key="24">
    <source>
        <dbReference type="ARBA" id="ARBA00049561"/>
    </source>
</evidence>
<evidence type="ECO:0000256" key="7">
    <source>
        <dbReference type="ARBA" id="ARBA00022516"/>
    </source>
</evidence>
<evidence type="ECO:0000256" key="21">
    <source>
        <dbReference type="ARBA" id="ARBA00047849"/>
    </source>
</evidence>
<evidence type="ECO:0000256" key="5">
    <source>
        <dbReference type="ARBA" id="ARBA00013211"/>
    </source>
</evidence>
<comment type="catalytic activity">
    <reaction evidence="20">
        <text>1-octadecanoyl-sn-glycero-3-phosphate + (9Z)-octadecenoyl-CoA = 1-octadecanoyl-2-(9Z-octadecenoyl)-sn-glycero-3-phosphate + CoA</text>
        <dbReference type="Rhea" id="RHEA:37163"/>
        <dbReference type="ChEBI" id="CHEBI:57287"/>
        <dbReference type="ChEBI" id="CHEBI:57387"/>
        <dbReference type="ChEBI" id="CHEBI:74560"/>
        <dbReference type="ChEBI" id="CHEBI:74565"/>
    </reaction>
    <physiologicalReaction direction="left-to-right" evidence="20">
        <dbReference type="Rhea" id="RHEA:37164"/>
    </physiologicalReaction>
</comment>
<comment type="catalytic activity">
    <reaction evidence="24">
        <text>1-(9Z-octadecenoyl)-sn-glycero-3-phosphate + (9Z)-octadecenoyl-CoA = 1,2-di-(9Z-octadecenoyl)-sn-glycero-3-phosphate + CoA</text>
        <dbReference type="Rhea" id="RHEA:37131"/>
        <dbReference type="ChEBI" id="CHEBI:57287"/>
        <dbReference type="ChEBI" id="CHEBI:57387"/>
        <dbReference type="ChEBI" id="CHEBI:74544"/>
        <dbReference type="ChEBI" id="CHEBI:74546"/>
    </reaction>
    <physiologicalReaction direction="left-to-right" evidence="24">
        <dbReference type="Rhea" id="RHEA:37132"/>
    </physiologicalReaction>
</comment>
<evidence type="ECO:0000256" key="2">
    <source>
        <dbReference type="ARBA" id="ARBA00000816"/>
    </source>
</evidence>
<feature type="compositionally biased region" description="Polar residues" evidence="25">
    <location>
        <begin position="415"/>
        <end position="426"/>
    </location>
</feature>
<name>A0A4S2L4C5_9HYME</name>
<comment type="catalytic activity">
    <reaction evidence="2">
        <text>1-(9Z-octadecenoyl)-sn-glycero-3-phosphate + hexadecanoyl-CoA = 1-(9Z)-octadecenoyl-2-hexadecanoyl-sn-glycero-3-phosphate + CoA</text>
        <dbReference type="Rhea" id="RHEA:37143"/>
        <dbReference type="ChEBI" id="CHEBI:57287"/>
        <dbReference type="ChEBI" id="CHEBI:57379"/>
        <dbReference type="ChEBI" id="CHEBI:74544"/>
        <dbReference type="ChEBI" id="CHEBI:74551"/>
    </reaction>
    <physiologicalReaction direction="left-to-right" evidence="2">
        <dbReference type="Rhea" id="RHEA:37144"/>
    </physiologicalReaction>
</comment>
<evidence type="ECO:0000313" key="27">
    <source>
        <dbReference type="EMBL" id="TGZ57511.1"/>
    </source>
</evidence>
<comment type="caution">
    <text evidence="27">The sequence shown here is derived from an EMBL/GenBank/DDBJ whole genome shotgun (WGS) entry which is preliminary data.</text>
</comment>
<comment type="similarity">
    <text evidence="15">Belongs to the peptidase S33 family. ABHD4/ABHD5 subfamily.</text>
</comment>
<dbReference type="PANTHER" id="PTHR42886:SF29">
    <property type="entry name" value="PUMMELIG, ISOFORM A"/>
    <property type="match status" value="1"/>
</dbReference>
<evidence type="ECO:0000256" key="13">
    <source>
        <dbReference type="ARBA" id="ARBA00023315"/>
    </source>
</evidence>
<dbReference type="SUPFAM" id="SSF53474">
    <property type="entry name" value="alpha/beta-Hydrolases"/>
    <property type="match status" value="1"/>
</dbReference>
<comment type="catalytic activity">
    <reaction evidence="14">
        <text>1-(9Z-octadecenoyl)-sn-glycero-3-phosphate + octadecanoyl-CoA = 1-(9Z-octadecenoyl)-2-octadecanoyl-sn-glycero-3-phosphate + CoA</text>
        <dbReference type="Rhea" id="RHEA:37147"/>
        <dbReference type="ChEBI" id="CHEBI:57287"/>
        <dbReference type="ChEBI" id="CHEBI:57394"/>
        <dbReference type="ChEBI" id="CHEBI:74544"/>
        <dbReference type="ChEBI" id="CHEBI:74552"/>
    </reaction>
    <physiologicalReaction direction="left-to-right" evidence="14">
        <dbReference type="Rhea" id="RHEA:37148"/>
    </physiologicalReaction>
</comment>
<dbReference type="FunFam" id="3.40.50.1820:FF:000019">
    <property type="entry name" value="1-acylglycerol-3-phosphate O-acyltransferase ABHD5"/>
    <property type="match status" value="1"/>
</dbReference>
<comment type="catalytic activity">
    <reaction evidence="21">
        <text>eicosanoyl-CoA + 1-(9Z-octadecenoyl)-sn-glycero-3-phosphate = 1-(9Z)-octadecenoyl-2-eicosanoyl-sn-glycero-3-phosphate + CoA</text>
        <dbReference type="Rhea" id="RHEA:37451"/>
        <dbReference type="ChEBI" id="CHEBI:57287"/>
        <dbReference type="ChEBI" id="CHEBI:57380"/>
        <dbReference type="ChEBI" id="CHEBI:74544"/>
        <dbReference type="ChEBI" id="CHEBI:74937"/>
    </reaction>
    <physiologicalReaction direction="left-to-right" evidence="21">
        <dbReference type="Rhea" id="RHEA:37452"/>
    </physiologicalReaction>
</comment>
<comment type="catalytic activity">
    <reaction evidence="23">
        <text>1-(9Z-octadecenoyl)-sn-glycero-3-phosphate + (5Z,8Z,11Z,14Z)-eicosatetraenoyl-CoA = 1-(9Z)-octadecenoyl-2-(5Z,8Z,11Z,14Z)-eicosatetraenoyl-sn-glycero-3-phosphate + CoA</text>
        <dbReference type="Rhea" id="RHEA:37443"/>
        <dbReference type="ChEBI" id="CHEBI:57287"/>
        <dbReference type="ChEBI" id="CHEBI:57368"/>
        <dbReference type="ChEBI" id="CHEBI:74544"/>
        <dbReference type="ChEBI" id="CHEBI:74928"/>
    </reaction>
    <physiologicalReaction direction="left-to-right" evidence="23">
        <dbReference type="Rhea" id="RHEA:37444"/>
    </physiologicalReaction>
</comment>
<comment type="subcellular location">
    <subcellularLocation>
        <location evidence="3">Cytoplasm</location>
    </subcellularLocation>
    <subcellularLocation>
        <location evidence="4">Lipid droplet</location>
    </subcellularLocation>
</comment>
<feature type="region of interest" description="Disordered" evidence="25">
    <location>
        <begin position="400"/>
        <end position="426"/>
    </location>
</feature>
<dbReference type="Pfam" id="PF00561">
    <property type="entry name" value="Abhydrolase_1"/>
    <property type="match status" value="1"/>
</dbReference>